<evidence type="ECO:0000313" key="3">
    <source>
        <dbReference type="Proteomes" id="UP001053296"/>
    </source>
</evidence>
<dbReference type="Pfam" id="PF18588">
    <property type="entry name" value="WcbI"/>
    <property type="match status" value="1"/>
</dbReference>
<keyword evidence="3" id="KW-1185">Reference proteome</keyword>
<reference evidence="2" key="1">
    <citation type="journal article" date="2022" name="Arch. Microbiol.">
        <title>Pseudodesulfovibrio sediminis sp. nov., a mesophilic and neutrophilic sulfate-reducing bacterium isolated from sediment of a brackish lake.</title>
        <authorList>
            <person name="Takahashi A."/>
            <person name="Kojima H."/>
            <person name="Watanabe M."/>
            <person name="Fukui M."/>
        </authorList>
    </citation>
    <scope>NUCLEOTIDE SEQUENCE</scope>
    <source>
        <strain evidence="2">SF6</strain>
    </source>
</reference>
<name>A0ABN6EWV0_9BACT</name>
<feature type="domain" description="Polysaccharide biosynthesis enzyme WcbI" evidence="1">
    <location>
        <begin position="5"/>
        <end position="200"/>
    </location>
</feature>
<dbReference type="EMBL" id="AP024485">
    <property type="protein sequence ID" value="BCS89654.1"/>
    <property type="molecule type" value="Genomic_DNA"/>
</dbReference>
<dbReference type="Gene3D" id="3.40.50.12080">
    <property type="match status" value="2"/>
</dbReference>
<gene>
    <name evidence="2" type="ORF">PSDVSF_28960</name>
</gene>
<dbReference type="RefSeq" id="WP_229591620.1">
    <property type="nucleotide sequence ID" value="NZ_AP024485.1"/>
</dbReference>
<dbReference type="InterPro" id="IPR041307">
    <property type="entry name" value="WcbI"/>
</dbReference>
<protein>
    <recommendedName>
        <fullName evidence="1">Polysaccharide biosynthesis enzyme WcbI domain-containing protein</fullName>
    </recommendedName>
</protein>
<proteinExistence type="predicted"/>
<dbReference type="Proteomes" id="UP001053296">
    <property type="component" value="Chromosome"/>
</dbReference>
<accession>A0ABN6EWV0</accession>
<evidence type="ECO:0000259" key="1">
    <source>
        <dbReference type="Pfam" id="PF18588"/>
    </source>
</evidence>
<sequence>MEKELCIVHANCQGEPLLERLTACPEFHARYECLLYTNYVHEPVPDYALNNCSLFLYQHLGDKWGELASDALLANLPQSTRSLCIPNMFFKGYWPTWSNEPGFDYRCVLLDELIETALPVEEVILLYMHTDVSTRFDLLSLVTETIATERERETHTPIKYLDVITKNYRETQLFHTVNHPGSLLMNHVATGILEALGFTPPAPSVFDALPEPFAEFDQPINPKVAEFFGWDFVETDRLYTIYGRKMNFARWVSSYVFARRAGISDFIGFLQGDYIEI</sequence>
<organism evidence="2 3">
    <name type="scientific">Pseudodesulfovibrio sediminis</name>
    <dbReference type="NCBI Taxonomy" id="2810563"/>
    <lineage>
        <taxon>Bacteria</taxon>
        <taxon>Pseudomonadati</taxon>
        <taxon>Thermodesulfobacteriota</taxon>
        <taxon>Desulfovibrionia</taxon>
        <taxon>Desulfovibrionales</taxon>
        <taxon>Desulfovibrionaceae</taxon>
    </lineage>
</organism>
<evidence type="ECO:0000313" key="2">
    <source>
        <dbReference type="EMBL" id="BCS89654.1"/>
    </source>
</evidence>